<dbReference type="PATRIC" id="fig|1637975.4.peg.2577"/>
<evidence type="ECO:0000313" key="2">
    <source>
        <dbReference type="Proteomes" id="UP000050996"/>
    </source>
</evidence>
<dbReference type="InterPro" id="IPR021617">
    <property type="entry name" value="DUF3231"/>
</dbReference>
<proteinExistence type="predicted"/>
<reference evidence="1 2" key="1">
    <citation type="submission" date="2015-09" db="EMBL/GenBank/DDBJ databases">
        <title>Genome sequencing project for genomic taxonomy and phylogenomics of Bacillus-like bacteria.</title>
        <authorList>
            <person name="Liu B."/>
            <person name="Wang J."/>
            <person name="Zhu Y."/>
            <person name="Liu G."/>
            <person name="Chen Q."/>
            <person name="Chen Z."/>
            <person name="Lan J."/>
            <person name="Che J."/>
            <person name="Ge C."/>
            <person name="Shi H."/>
            <person name="Pan Z."/>
            <person name="Liu X."/>
        </authorList>
    </citation>
    <scope>NUCLEOTIDE SEQUENCE [LARGE SCALE GENOMIC DNA]</scope>
    <source>
        <strain evidence="1 2">FJAT-18043</strain>
    </source>
</reference>
<dbReference type="AlphaFoldDB" id="A0A0Q3VH85"/>
<dbReference type="Pfam" id="PF11553">
    <property type="entry name" value="DUF3231"/>
    <property type="match status" value="2"/>
</dbReference>
<name>A0A0Q3VH85_9BACI</name>
<comment type="caution">
    <text evidence="1">The sequence shown here is derived from an EMBL/GenBank/DDBJ whole genome shotgun (WGS) entry which is preliminary data.</text>
</comment>
<dbReference type="STRING" id="1637975.AN957_13590"/>
<dbReference type="EMBL" id="LJIX01000006">
    <property type="protein sequence ID" value="KQL19491.1"/>
    <property type="molecule type" value="Genomic_DNA"/>
</dbReference>
<sequence>MESEKKQVNIELSCTEIGGLWGVYLQESMNSCFLIYFLHHLQDEEIIPLAKEALQVSQVRLEEIKKIFLSENFPLPAAFSEGDVNLAAPALFNDVFTLSYIYMMNRLGMINFSYTASNNVRLDVLDFFTECIHTSTEMFGKAVKMMLSKGIYDRPPKMNYPKEIEFVQKDSFLSGFIGPKRPLNAIELSEIFFNIERNYFSILIMLAFAQVVKGKNLKNHIIKGKTISEKQISFFNNLLMEEELLGTVTVGMEVTDSTLSPFSDKLIFSMINVLNSVDISLISHAMSVTMRTDLTAQYSKIIAEVMLYAKDTFDIVVEKKWLEQPPLVTNRKKLINNKK</sequence>
<protein>
    <submittedName>
        <fullName evidence="1">Sugar isomerase</fullName>
    </submittedName>
</protein>
<accession>A0A0Q3VH85</accession>
<dbReference type="InterPro" id="IPR012347">
    <property type="entry name" value="Ferritin-like"/>
</dbReference>
<dbReference type="Gene3D" id="1.20.1260.10">
    <property type="match status" value="2"/>
</dbReference>
<keyword evidence="1" id="KW-0413">Isomerase</keyword>
<evidence type="ECO:0000313" key="1">
    <source>
        <dbReference type="EMBL" id="KQL19491.1"/>
    </source>
</evidence>
<dbReference type="GO" id="GO:0016853">
    <property type="term" value="F:isomerase activity"/>
    <property type="evidence" value="ECO:0007669"/>
    <property type="project" value="UniProtKB-KW"/>
</dbReference>
<dbReference type="Proteomes" id="UP000050996">
    <property type="component" value="Unassembled WGS sequence"/>
</dbReference>
<keyword evidence="2" id="KW-1185">Reference proteome</keyword>
<gene>
    <name evidence="1" type="ORF">AN957_13590</name>
</gene>
<dbReference type="RefSeq" id="WP_056684660.1">
    <property type="nucleotide sequence ID" value="NZ_CP085712.1"/>
</dbReference>
<organism evidence="1 2">
    <name type="scientific">Cytobacillus solani</name>
    <dbReference type="NCBI Taxonomy" id="1637975"/>
    <lineage>
        <taxon>Bacteria</taxon>
        <taxon>Bacillati</taxon>
        <taxon>Bacillota</taxon>
        <taxon>Bacilli</taxon>
        <taxon>Bacillales</taxon>
        <taxon>Bacillaceae</taxon>
        <taxon>Cytobacillus</taxon>
    </lineage>
</organism>